<dbReference type="Ensembl" id="ENSCHIT00000036271.1">
    <property type="protein sequence ID" value="ENSCHIP00000028401.1"/>
    <property type="gene ID" value="ENSCHIG00000023947.1"/>
</dbReference>
<dbReference type="AlphaFoldDB" id="A0A452FVK3"/>
<dbReference type="Pfam" id="PF15032">
    <property type="entry name" value="DUF4529"/>
    <property type="match status" value="1"/>
</dbReference>
<dbReference type="STRING" id="9925.ENSCHIP00000028401"/>
<keyword evidence="3" id="KW-1185">Reference proteome</keyword>
<feature type="region of interest" description="Disordered" evidence="1">
    <location>
        <begin position="123"/>
        <end position="162"/>
    </location>
</feature>
<dbReference type="GO" id="GO:0005829">
    <property type="term" value="C:cytosol"/>
    <property type="evidence" value="ECO:0007669"/>
    <property type="project" value="Ensembl"/>
</dbReference>
<dbReference type="PANTHER" id="PTHR36869:SF1">
    <property type="entry name" value="CHROMOSOME 16 OPEN READING FRAME 46"/>
    <property type="match status" value="1"/>
</dbReference>
<dbReference type="InterPro" id="IPR027836">
    <property type="entry name" value="DUF4529"/>
</dbReference>
<dbReference type="Bgee" id="ENSCHIG00000023947">
    <property type="expression patterns" value="Expressed in fallopian tube and 18 other cell types or tissues"/>
</dbReference>
<evidence type="ECO:0000256" key="1">
    <source>
        <dbReference type="SAM" id="MobiDB-lite"/>
    </source>
</evidence>
<dbReference type="Ensembl" id="ENSCHIT00000036278.1">
    <property type="protein sequence ID" value="ENSCHIP00000028408.1"/>
    <property type="gene ID" value="ENSCHIG00000023947.1"/>
</dbReference>
<protein>
    <submittedName>
        <fullName evidence="2">Chromosome 16 open reading frame 46</fullName>
    </submittedName>
</protein>
<dbReference type="GO" id="GO:0005654">
    <property type="term" value="C:nucleoplasm"/>
    <property type="evidence" value="ECO:0007669"/>
    <property type="project" value="Ensembl"/>
</dbReference>
<dbReference type="OMA" id="CKEDWAT"/>
<dbReference type="Proteomes" id="UP000291000">
    <property type="component" value="Chromosome 18"/>
</dbReference>
<accession>A0A452FVK3</accession>
<dbReference type="EMBL" id="LWLT01000020">
    <property type="status" value="NOT_ANNOTATED_CDS"/>
    <property type="molecule type" value="Genomic_DNA"/>
</dbReference>
<feature type="compositionally biased region" description="Low complexity" evidence="1">
    <location>
        <begin position="124"/>
        <end position="137"/>
    </location>
</feature>
<evidence type="ECO:0000313" key="2">
    <source>
        <dbReference type="Ensembl" id="ENSCHIP00000028401.1"/>
    </source>
</evidence>
<dbReference type="KEGG" id="chx:102180417"/>
<dbReference type="OrthoDB" id="9943020at2759"/>
<gene>
    <name evidence="2" type="primary">C16orf46</name>
</gene>
<sequence length="406" mass="44986">MDFGHKNETEIENSENYEIQSTEETELIYTCPDERSEKNHVGCLLNISDVTLEQDKTAEEFVIGTGWEEAVRGWGQISPTACIWPRKKLKKARVGESASSCLLCVNLSHGSLEARLHSEVGKLESGASAPAPAPAEAGPEKDGGSLSHTPGTPPGPTTTSREVNKICFPTYSQGEKKSLQIKEFIWCLEDWATPETVRGKDPRRPWRGTDRILPSSDSLTSKALLVLPPLKSSPPDGLDVLGKKTKNFFLRPEEKGLSVEKDECVAYAYGVKAVDGAGEKQPTELAGHHKVKDTQPFLTPVARMPLLAEPEPCCLHWSLLPEKNLLCPPCYLATFQLLQKQGARNYKARLKAREPRPPMKTPKRVLTEAKQENRPQMLETKVFSRPLLPSLTVSRVVIPISTHRLL</sequence>
<proteinExistence type="predicted"/>
<evidence type="ECO:0000313" key="3">
    <source>
        <dbReference type="Proteomes" id="UP000291000"/>
    </source>
</evidence>
<reference evidence="2 3" key="1">
    <citation type="submission" date="2016-04" db="EMBL/GenBank/DDBJ databases">
        <title>Polished mammalian reference genomes with single-molecule sequencing and chromosome conformation capture applied to the Capra hircus genome.</title>
        <authorList>
            <person name="Bickhart D.M."/>
            <person name="Koren S."/>
            <person name="Rosen B."/>
            <person name="Hastie A."/>
            <person name="Liachko I."/>
            <person name="Sullivan S.T."/>
            <person name="Burton J."/>
            <person name="Sayre B.L."/>
            <person name="Huson H.J."/>
            <person name="Lee J."/>
            <person name="Lam E."/>
            <person name="Kelley C.M."/>
            <person name="Hutchison J.L."/>
            <person name="Zhou Y."/>
            <person name="Sun J."/>
            <person name="Crisa A."/>
            <person name="Schwartz J.C."/>
            <person name="Hammond J.A."/>
            <person name="Schroeder S.G."/>
            <person name="Liu G.E."/>
            <person name="Dunham M."/>
            <person name="Shendure J."/>
            <person name="Sonstegard T.S."/>
            <person name="Phillippy A.M."/>
            <person name="Van Tassell C.P."/>
            <person name="Smith T.P."/>
        </authorList>
    </citation>
    <scope>NUCLEOTIDE SEQUENCE [LARGE SCALE GENOMIC DNA]</scope>
</reference>
<name>A0A452FVK3_CAPHI</name>
<reference evidence="2" key="2">
    <citation type="submission" date="2025-05" db="UniProtKB">
        <authorList>
            <consortium name="Ensembl"/>
        </authorList>
    </citation>
    <scope>IDENTIFICATION</scope>
</reference>
<organism evidence="2 3">
    <name type="scientific">Capra hircus</name>
    <name type="common">Goat</name>
    <dbReference type="NCBI Taxonomy" id="9925"/>
    <lineage>
        <taxon>Eukaryota</taxon>
        <taxon>Metazoa</taxon>
        <taxon>Chordata</taxon>
        <taxon>Craniata</taxon>
        <taxon>Vertebrata</taxon>
        <taxon>Euteleostomi</taxon>
        <taxon>Mammalia</taxon>
        <taxon>Eutheria</taxon>
        <taxon>Laurasiatheria</taxon>
        <taxon>Artiodactyla</taxon>
        <taxon>Ruminantia</taxon>
        <taxon>Pecora</taxon>
        <taxon>Bovidae</taxon>
        <taxon>Caprinae</taxon>
        <taxon>Capra</taxon>
    </lineage>
</organism>
<dbReference type="PANTHER" id="PTHR36869">
    <property type="entry name" value="CHROMOSOME 16 OPEN READING FRAME 46"/>
    <property type="match status" value="1"/>
</dbReference>
<dbReference type="GeneTree" id="ENSGT00390000017224"/>